<proteinExistence type="predicted"/>
<comment type="caution">
    <text evidence="2">The sequence shown here is derived from an EMBL/GenBank/DDBJ whole genome shotgun (WGS) entry which is preliminary data.</text>
</comment>
<organism evidence="2 3">
    <name type="scientific">Roseateles asaccharophilus</name>
    <dbReference type="NCBI Taxonomy" id="582607"/>
    <lineage>
        <taxon>Bacteria</taxon>
        <taxon>Pseudomonadati</taxon>
        <taxon>Pseudomonadota</taxon>
        <taxon>Betaproteobacteria</taxon>
        <taxon>Burkholderiales</taxon>
        <taxon>Sphaerotilaceae</taxon>
        <taxon>Roseateles</taxon>
    </lineage>
</organism>
<protein>
    <submittedName>
        <fullName evidence="2">Uncharacterized protein</fullName>
    </submittedName>
</protein>
<keyword evidence="1" id="KW-0812">Transmembrane</keyword>
<evidence type="ECO:0000256" key="1">
    <source>
        <dbReference type="SAM" id="Phobius"/>
    </source>
</evidence>
<dbReference type="AlphaFoldDB" id="A0A4R6N5U9"/>
<gene>
    <name evidence="2" type="ORF">DFR39_104193</name>
</gene>
<name>A0A4R6N5U9_9BURK</name>
<accession>A0A4R6N5U9</accession>
<dbReference type="Proteomes" id="UP000295357">
    <property type="component" value="Unassembled WGS sequence"/>
</dbReference>
<feature type="transmembrane region" description="Helical" evidence="1">
    <location>
        <begin position="6"/>
        <end position="23"/>
    </location>
</feature>
<evidence type="ECO:0000313" key="3">
    <source>
        <dbReference type="Proteomes" id="UP000295357"/>
    </source>
</evidence>
<reference evidence="2 3" key="1">
    <citation type="submission" date="2019-03" db="EMBL/GenBank/DDBJ databases">
        <title>Genomic Encyclopedia of Type Strains, Phase IV (KMG-IV): sequencing the most valuable type-strain genomes for metagenomic binning, comparative biology and taxonomic classification.</title>
        <authorList>
            <person name="Goeker M."/>
        </authorList>
    </citation>
    <scope>NUCLEOTIDE SEQUENCE [LARGE SCALE GENOMIC DNA]</scope>
    <source>
        <strain evidence="2 3">DSM 25082</strain>
    </source>
</reference>
<keyword evidence="1" id="KW-0472">Membrane</keyword>
<evidence type="ECO:0000313" key="2">
    <source>
        <dbReference type="EMBL" id="TDP09632.1"/>
    </source>
</evidence>
<dbReference type="RefSeq" id="WP_162849497.1">
    <property type="nucleotide sequence ID" value="NZ_JAUFPJ010000004.1"/>
</dbReference>
<dbReference type="EMBL" id="SNXE01000004">
    <property type="protein sequence ID" value="TDP09632.1"/>
    <property type="molecule type" value="Genomic_DNA"/>
</dbReference>
<sequence>MENIDSAALMGFVFCVTLAWVAWQAKRLGNDRSDVRLLGATAAVSGLGAGLAALL</sequence>
<keyword evidence="3" id="KW-1185">Reference proteome</keyword>
<keyword evidence="1" id="KW-1133">Transmembrane helix</keyword>
<feature type="transmembrane region" description="Helical" evidence="1">
    <location>
        <begin position="35"/>
        <end position="54"/>
    </location>
</feature>